<dbReference type="PROSITE" id="PS51257">
    <property type="entry name" value="PROKAR_LIPOPROTEIN"/>
    <property type="match status" value="1"/>
</dbReference>
<reference evidence="11" key="2">
    <citation type="submission" date="2020-03" db="EMBL/GenBank/DDBJ databases">
        <title>Walnut 2.0.</title>
        <authorList>
            <person name="Marrano A."/>
            <person name="Britton M."/>
            <person name="Zimin A.V."/>
            <person name="Zaini P.A."/>
            <person name="Workman R."/>
            <person name="Puiu D."/>
            <person name="Bianco L."/>
            <person name="Allen B.J."/>
            <person name="Troggio M."/>
            <person name="Leslie C.A."/>
            <person name="Timp W."/>
            <person name="Dendekar A."/>
            <person name="Salzberg S.L."/>
            <person name="Neale D.B."/>
        </authorList>
    </citation>
    <scope>NUCLEOTIDE SEQUENCE</scope>
    <source>
        <tissue evidence="11">Leaves</tissue>
    </source>
</reference>
<keyword evidence="10" id="KW-0472">Membrane</keyword>
<dbReference type="GO" id="GO:0004497">
    <property type="term" value="F:monooxygenase activity"/>
    <property type="evidence" value="ECO:0007669"/>
    <property type="project" value="UniProtKB-KW"/>
</dbReference>
<dbReference type="GO" id="GO:0020037">
    <property type="term" value="F:heme binding"/>
    <property type="evidence" value="ECO:0007669"/>
    <property type="project" value="InterPro"/>
</dbReference>
<evidence type="ECO:0000256" key="6">
    <source>
        <dbReference type="ARBA" id="ARBA00023004"/>
    </source>
</evidence>
<accession>A0A833Y663</accession>
<dbReference type="PROSITE" id="PS00086">
    <property type="entry name" value="CYTOCHROME_P450"/>
    <property type="match status" value="1"/>
</dbReference>
<proteinExistence type="inferred from homology"/>
<dbReference type="InterPro" id="IPR017972">
    <property type="entry name" value="Cyt_P450_CS"/>
</dbReference>
<dbReference type="InterPro" id="IPR036396">
    <property type="entry name" value="Cyt_P450_sf"/>
</dbReference>
<dbReference type="Proteomes" id="UP000619265">
    <property type="component" value="Unassembled WGS sequence"/>
</dbReference>
<keyword evidence="10" id="KW-0812">Transmembrane</keyword>
<dbReference type="InterPro" id="IPR001128">
    <property type="entry name" value="Cyt_P450"/>
</dbReference>
<dbReference type="FunFam" id="1.10.630.10:FF:000011">
    <property type="entry name" value="Cytochrome P450 83B1"/>
    <property type="match status" value="1"/>
</dbReference>
<dbReference type="PANTHER" id="PTHR47955:SF19">
    <property type="entry name" value="CYTOCHROME P450 71A9-LIKE ISOFORM X1"/>
    <property type="match status" value="1"/>
</dbReference>
<evidence type="ECO:0000313" key="12">
    <source>
        <dbReference type="Proteomes" id="UP000619265"/>
    </source>
</evidence>
<organism evidence="11 12">
    <name type="scientific">Juglans regia</name>
    <name type="common">English walnut</name>
    <dbReference type="NCBI Taxonomy" id="51240"/>
    <lineage>
        <taxon>Eukaryota</taxon>
        <taxon>Viridiplantae</taxon>
        <taxon>Streptophyta</taxon>
        <taxon>Embryophyta</taxon>
        <taxon>Tracheophyta</taxon>
        <taxon>Spermatophyta</taxon>
        <taxon>Magnoliopsida</taxon>
        <taxon>eudicotyledons</taxon>
        <taxon>Gunneridae</taxon>
        <taxon>Pentapetalae</taxon>
        <taxon>rosids</taxon>
        <taxon>fabids</taxon>
        <taxon>Fagales</taxon>
        <taxon>Juglandaceae</taxon>
        <taxon>Juglans</taxon>
    </lineage>
</organism>
<dbReference type="PRINTS" id="PR00463">
    <property type="entry name" value="EP450I"/>
</dbReference>
<dbReference type="SUPFAM" id="SSF48264">
    <property type="entry name" value="Cytochrome P450"/>
    <property type="match status" value="1"/>
</dbReference>
<evidence type="ECO:0000256" key="2">
    <source>
        <dbReference type="ARBA" id="ARBA00010617"/>
    </source>
</evidence>
<dbReference type="Gene3D" id="1.10.630.10">
    <property type="entry name" value="Cytochrome P450"/>
    <property type="match status" value="1"/>
</dbReference>
<sequence>MAFLQRLMESFQPLSLFVACIIFLVSLKFFLKEKPAGKRNSNLPPSPPKLPIIGNLHQLGSMPHLSLKCLAEKFGPIIHLQLGQIPTVVISSAKLAKETMKTHDLALSSRPQFFSAKHILYGCTDIAFSPYDSYPSTTNLTKMLRLYANDVLCRVVFGRDFSGGGEYDRYGFHQMLEEFQVLLGGFSLADFFPSMEFVNSLTGRKSRLQKTFRSFDKLFDQLLSEHLNPERETEEHKDLVDVLLDIQKNGSGDLPITMDNIKAIILDMFTAGSDTASITLEWGMTELILNPKVMDIAQAEVRNIVGDHRSVVLESDLPHLHYIKAVIKEIFRFHPPAPVLVPRESTEDVNIEGYDIPAKTRFFFNAWAIGRDSESWESPDTFQPERFMGSNVYFKGQHFELIPFGAGRRICPGITFGTAVIELALAQLLHSFDWYLPPGTTAENFDMKEVFGLTTHRISDLTLIAGLRSVGQNKP</sequence>
<dbReference type="PRINTS" id="PR00385">
    <property type="entry name" value="P450"/>
</dbReference>
<evidence type="ECO:0000256" key="1">
    <source>
        <dbReference type="ARBA" id="ARBA00001971"/>
    </source>
</evidence>
<evidence type="ECO:0000256" key="9">
    <source>
        <dbReference type="RuleBase" id="RU000461"/>
    </source>
</evidence>
<evidence type="ECO:0000313" key="11">
    <source>
        <dbReference type="EMBL" id="KAF5476682.1"/>
    </source>
</evidence>
<dbReference type="EMBL" id="LIHL02000002">
    <property type="protein sequence ID" value="KAF5476682.1"/>
    <property type="molecule type" value="Genomic_DNA"/>
</dbReference>
<evidence type="ECO:0000256" key="7">
    <source>
        <dbReference type="ARBA" id="ARBA00023033"/>
    </source>
</evidence>
<dbReference type="PANTHER" id="PTHR47955">
    <property type="entry name" value="CYTOCHROME P450 FAMILY 71 PROTEIN"/>
    <property type="match status" value="1"/>
</dbReference>
<comment type="caution">
    <text evidence="11">The sequence shown here is derived from an EMBL/GenBank/DDBJ whole genome shotgun (WGS) entry which is preliminary data.</text>
</comment>
<evidence type="ECO:0000256" key="10">
    <source>
        <dbReference type="SAM" id="Phobius"/>
    </source>
</evidence>
<comment type="similarity">
    <text evidence="2 9">Belongs to the cytochrome P450 family.</text>
</comment>
<name>A0A833Y663_JUGRE</name>
<gene>
    <name evidence="11" type="ORF">F2P56_003398</name>
</gene>
<keyword evidence="4 8" id="KW-0479">Metal-binding</keyword>
<reference evidence="11" key="1">
    <citation type="submission" date="2015-10" db="EMBL/GenBank/DDBJ databases">
        <authorList>
            <person name="Martinez-Garcia P.J."/>
            <person name="Crepeau M.W."/>
            <person name="Puiu D."/>
            <person name="Gonzalez-Ibeas D."/>
            <person name="Whalen J."/>
            <person name="Stevens K."/>
            <person name="Paul R."/>
            <person name="Butterfield T."/>
            <person name="Britton M."/>
            <person name="Reagan R."/>
            <person name="Chakraborty S."/>
            <person name="Walawage S.L."/>
            <person name="Vasquez-Gross H.A."/>
            <person name="Cardeno C."/>
            <person name="Famula R."/>
            <person name="Pratt K."/>
            <person name="Kuruganti S."/>
            <person name="Aradhya M.K."/>
            <person name="Leslie C.A."/>
            <person name="Dandekar A.M."/>
            <person name="Salzberg S.L."/>
            <person name="Wegrzyn J.L."/>
            <person name="Langley C.H."/>
            <person name="Neale D.B."/>
        </authorList>
    </citation>
    <scope>NUCLEOTIDE SEQUENCE</scope>
    <source>
        <tissue evidence="11">Leaves</tissue>
    </source>
</reference>
<keyword evidence="3 8" id="KW-0349">Heme</keyword>
<keyword evidence="7 9" id="KW-0503">Monooxygenase</keyword>
<dbReference type="Pfam" id="PF00067">
    <property type="entry name" value="p450"/>
    <property type="match status" value="2"/>
</dbReference>
<protein>
    <recommendedName>
        <fullName evidence="13">Cytochrome P450 71A1-like</fullName>
    </recommendedName>
</protein>
<evidence type="ECO:0000256" key="8">
    <source>
        <dbReference type="PIRSR" id="PIRSR602401-1"/>
    </source>
</evidence>
<dbReference type="InterPro" id="IPR002401">
    <property type="entry name" value="Cyt_P450_E_grp-I"/>
</dbReference>
<dbReference type="Gramene" id="Jr02_02240_p1">
    <property type="protein sequence ID" value="cds.Jr02_02240_p1"/>
    <property type="gene ID" value="Jr02_02240"/>
</dbReference>
<comment type="cofactor">
    <cofactor evidence="1 8">
        <name>heme</name>
        <dbReference type="ChEBI" id="CHEBI:30413"/>
    </cofactor>
</comment>
<keyword evidence="10" id="KW-1133">Transmembrane helix</keyword>
<evidence type="ECO:0000256" key="3">
    <source>
        <dbReference type="ARBA" id="ARBA00022617"/>
    </source>
</evidence>
<dbReference type="AlphaFoldDB" id="A0A833Y663"/>
<feature type="binding site" description="axial binding residue" evidence="8">
    <location>
        <position position="411"/>
    </location>
    <ligand>
        <name>heme</name>
        <dbReference type="ChEBI" id="CHEBI:30413"/>
    </ligand>
    <ligandPart>
        <name>Fe</name>
        <dbReference type="ChEBI" id="CHEBI:18248"/>
    </ligandPart>
</feature>
<dbReference type="GO" id="GO:0016705">
    <property type="term" value="F:oxidoreductase activity, acting on paired donors, with incorporation or reduction of molecular oxygen"/>
    <property type="evidence" value="ECO:0007669"/>
    <property type="project" value="InterPro"/>
</dbReference>
<keyword evidence="6 8" id="KW-0408">Iron</keyword>
<feature type="transmembrane region" description="Helical" evidence="10">
    <location>
        <begin position="12"/>
        <end position="31"/>
    </location>
</feature>
<evidence type="ECO:0000256" key="4">
    <source>
        <dbReference type="ARBA" id="ARBA00022723"/>
    </source>
</evidence>
<evidence type="ECO:0000256" key="5">
    <source>
        <dbReference type="ARBA" id="ARBA00023002"/>
    </source>
</evidence>
<keyword evidence="5 9" id="KW-0560">Oxidoreductase</keyword>
<dbReference type="GO" id="GO:0005506">
    <property type="term" value="F:iron ion binding"/>
    <property type="evidence" value="ECO:0007669"/>
    <property type="project" value="InterPro"/>
</dbReference>
<evidence type="ECO:0008006" key="13">
    <source>
        <dbReference type="Google" id="ProtNLM"/>
    </source>
</evidence>
<dbReference type="CDD" id="cd11072">
    <property type="entry name" value="CYP71-like"/>
    <property type="match status" value="1"/>
</dbReference>